<dbReference type="Proteomes" id="UP000237749">
    <property type="component" value="Unassembled WGS sequence"/>
</dbReference>
<dbReference type="Pfam" id="PF01814">
    <property type="entry name" value="Hemerythrin"/>
    <property type="match status" value="1"/>
</dbReference>
<gene>
    <name evidence="3" type="ORF">BXY41_11257</name>
</gene>
<keyword evidence="4" id="KW-1185">Reference proteome</keyword>
<name>A0A2S6HN26_9FIRM</name>
<evidence type="ECO:0000313" key="4">
    <source>
        <dbReference type="Proteomes" id="UP000237749"/>
    </source>
</evidence>
<proteinExistence type="predicted"/>
<organism evidence="3 4">
    <name type="scientific">Lacrimispora xylanisolvens</name>
    <dbReference type="NCBI Taxonomy" id="384636"/>
    <lineage>
        <taxon>Bacteria</taxon>
        <taxon>Bacillati</taxon>
        <taxon>Bacillota</taxon>
        <taxon>Clostridia</taxon>
        <taxon>Lachnospirales</taxon>
        <taxon>Lachnospiraceae</taxon>
        <taxon>Lacrimispora</taxon>
    </lineage>
</organism>
<dbReference type="RefSeq" id="WP_170072475.1">
    <property type="nucleotide sequence ID" value="NZ_PTJA01000012.1"/>
</dbReference>
<evidence type="ECO:0000259" key="2">
    <source>
        <dbReference type="Pfam" id="PF01814"/>
    </source>
</evidence>
<evidence type="ECO:0000256" key="1">
    <source>
        <dbReference type="SAM" id="Coils"/>
    </source>
</evidence>
<accession>A0A2S6HN26</accession>
<keyword evidence="1" id="KW-0175">Coiled coil</keyword>
<comment type="caution">
    <text evidence="3">The sequence shown here is derived from an EMBL/GenBank/DDBJ whole genome shotgun (WGS) entry which is preliminary data.</text>
</comment>
<reference evidence="3 4" key="1">
    <citation type="submission" date="2018-02" db="EMBL/GenBank/DDBJ databases">
        <title>Genomic Encyclopedia of Archaeal and Bacterial Type Strains, Phase II (KMG-II): from individual species to whole genera.</title>
        <authorList>
            <person name="Goeker M."/>
        </authorList>
    </citation>
    <scope>NUCLEOTIDE SEQUENCE [LARGE SCALE GENOMIC DNA]</scope>
    <source>
        <strain evidence="3 4">DSM 3808</strain>
    </source>
</reference>
<sequence length="134" mass="15832">MELKHYLEQHDRIREELAELKKLLAKQDLEQNATELAFHVSGLAGKLNIHLTSEDQYLYPSFFRGSDEVLVRKAHEYQNEMGNLLAVFTDFKNSFNTKIKILSDRDRFLNESKGIIQSIEQRMEKEEKDLYRLV</sequence>
<feature type="coiled-coil region" evidence="1">
    <location>
        <begin position="3"/>
        <end position="30"/>
    </location>
</feature>
<dbReference type="EMBL" id="PTJA01000012">
    <property type="protein sequence ID" value="PPK78898.1"/>
    <property type="molecule type" value="Genomic_DNA"/>
</dbReference>
<feature type="domain" description="Hemerythrin-like" evidence="2">
    <location>
        <begin position="5"/>
        <end position="133"/>
    </location>
</feature>
<dbReference type="Gene3D" id="1.20.120.520">
    <property type="entry name" value="nmb1532 protein domain like"/>
    <property type="match status" value="1"/>
</dbReference>
<evidence type="ECO:0000313" key="3">
    <source>
        <dbReference type="EMBL" id="PPK78898.1"/>
    </source>
</evidence>
<dbReference type="InterPro" id="IPR012312">
    <property type="entry name" value="Hemerythrin-like"/>
</dbReference>
<protein>
    <submittedName>
        <fullName evidence="3">Hemerythrin HHE cation binding domain-containing protein</fullName>
    </submittedName>
</protein>
<dbReference type="AlphaFoldDB" id="A0A2S6HN26"/>